<dbReference type="GO" id="GO:0005509">
    <property type="term" value="F:calcium ion binding"/>
    <property type="evidence" value="ECO:0007669"/>
    <property type="project" value="InterPro"/>
</dbReference>
<evidence type="ECO:0000313" key="7">
    <source>
        <dbReference type="Proteomes" id="UP000549457"/>
    </source>
</evidence>
<dbReference type="EMBL" id="JACHFM010000001">
    <property type="protein sequence ID" value="MBB5221396.1"/>
    <property type="molecule type" value="Genomic_DNA"/>
</dbReference>
<dbReference type="PANTHER" id="PTHR38340">
    <property type="entry name" value="S-LAYER PROTEIN"/>
    <property type="match status" value="1"/>
</dbReference>
<dbReference type="PANTHER" id="PTHR38340:SF1">
    <property type="entry name" value="S-LAYER PROTEIN"/>
    <property type="match status" value="1"/>
</dbReference>
<dbReference type="InterPro" id="IPR011050">
    <property type="entry name" value="Pectin_lyase_fold/virulence"/>
</dbReference>
<dbReference type="SUPFAM" id="SSF51120">
    <property type="entry name" value="beta-Roll"/>
    <property type="match status" value="1"/>
</dbReference>
<dbReference type="Gene3D" id="2.60.40.3440">
    <property type="match status" value="1"/>
</dbReference>
<dbReference type="Proteomes" id="UP000549457">
    <property type="component" value="Unassembled WGS sequence"/>
</dbReference>
<dbReference type="Pfam" id="PF17892">
    <property type="entry name" value="Cadherin_5"/>
    <property type="match status" value="1"/>
</dbReference>
<accession>A0A840SNE9</accession>
<comment type="subcellular location">
    <subcellularLocation>
        <location evidence="1">Secreted</location>
    </subcellularLocation>
</comment>
<evidence type="ECO:0000313" key="6">
    <source>
        <dbReference type="EMBL" id="MBB5221396.1"/>
    </source>
</evidence>
<dbReference type="SUPFAM" id="SSF51126">
    <property type="entry name" value="Pectin lyase-like"/>
    <property type="match status" value="1"/>
</dbReference>
<keyword evidence="7" id="KW-1185">Reference proteome</keyword>
<dbReference type="RefSeq" id="WP_184147770.1">
    <property type="nucleotide sequence ID" value="NZ_JACHFM010000001.1"/>
</dbReference>
<feature type="domain" description="DUF4082" evidence="4">
    <location>
        <begin position="508"/>
        <end position="645"/>
    </location>
</feature>
<evidence type="ECO:0000256" key="1">
    <source>
        <dbReference type="ARBA" id="ARBA00004613"/>
    </source>
</evidence>
<dbReference type="InterPro" id="IPR001343">
    <property type="entry name" value="Hemolysn_Ca-bd"/>
</dbReference>
<organism evidence="6 7">
    <name type="scientific">Amaricoccus macauensis</name>
    <dbReference type="NCBI Taxonomy" id="57001"/>
    <lineage>
        <taxon>Bacteria</taxon>
        <taxon>Pseudomonadati</taxon>
        <taxon>Pseudomonadota</taxon>
        <taxon>Alphaproteobacteria</taxon>
        <taxon>Rhodobacterales</taxon>
        <taxon>Paracoccaceae</taxon>
        <taxon>Amaricoccus</taxon>
    </lineage>
</organism>
<proteinExistence type="predicted"/>
<dbReference type="Pfam" id="PF00353">
    <property type="entry name" value="HemolysinCabind"/>
    <property type="match status" value="1"/>
</dbReference>
<protein>
    <recommendedName>
        <fullName evidence="8">DUF4082 domain-containing protein</fullName>
    </recommendedName>
</protein>
<keyword evidence="2" id="KW-0964">Secreted</keyword>
<dbReference type="GO" id="GO:0005576">
    <property type="term" value="C:extracellular region"/>
    <property type="evidence" value="ECO:0007669"/>
    <property type="project" value="UniProtKB-SubCell"/>
</dbReference>
<dbReference type="InterPro" id="IPR011049">
    <property type="entry name" value="Serralysin-like_metalloprot_C"/>
</dbReference>
<feature type="domain" description="Cadherin-like" evidence="5">
    <location>
        <begin position="396"/>
        <end position="490"/>
    </location>
</feature>
<evidence type="ECO:0000259" key="5">
    <source>
        <dbReference type="Pfam" id="PF17892"/>
    </source>
</evidence>
<dbReference type="NCBIfam" id="NF041518">
    <property type="entry name" value="choice_anch_Q"/>
    <property type="match status" value="1"/>
</dbReference>
<feature type="region of interest" description="Disordered" evidence="3">
    <location>
        <begin position="655"/>
        <end position="680"/>
    </location>
</feature>
<evidence type="ECO:0000256" key="2">
    <source>
        <dbReference type="ARBA" id="ARBA00022525"/>
    </source>
</evidence>
<dbReference type="InterPro" id="IPR041690">
    <property type="entry name" value="Cadherin_5"/>
</dbReference>
<gene>
    <name evidence="6" type="ORF">HNP73_001317</name>
</gene>
<sequence>MTTYYVATSGNDGAAGSSSAPWKTLSKAMSAALKPGDEVVVRSGTYNETMTIQKSGTASGYITIRSEVEGGAKIVASGSNNGINIAANYVKVEGFDVRGAGSHGIMANNVHHTQVLNNTVHDAGASGIQYNYSDFIRVEGNTTYNNASDGWFSGISVYQNRNITNDSSSGIRTFIVNNVSYDNVTKSGGHSDGNGIIIDDFQSTQNNNFSSYNKGALVEGNLVYSNGGKGIQIAWSDYVTVRNNTSWHNNTDPLNSGTWRGEISNQDSNNNTFVNNIAVADPSKNSNNVAIGDYGDNSFTKWVNNLTFNGTPGKASINNEGGNTGPTAANGNLLGVDPKFVNAWGGDFHLSGSSPAVNTGSAAHGLAGVDLDGGSRVVGTVDLGAYELGTNPPAGTNHAPVANDDSGFSTASGTAITITAASLLANDTDQDGDALELASVGGATNGTVRLNGDGNVVFTPAAGFSGTASFTYKVTDPAGLSDTGKASISVSPTAPSGSTHSFWGAGARPDIVTDVDTASVELGIRFKPAVTGQITAIRFYKGPENDGTHTAHLFASGGKQLAKATFTNETASGWQEVQLSAPITVTGGKTYVAAYHAPTGEYSASVNFFNSAFTNGPLTAVSGVYKYGGAGSFPNQSYQATNYWVDVVFKPAATSSSSSSAGADTSAPSDSAGLIRGTSSGDILQGGAGDDSLIGAGGNDHLMGEGGNDVLRGGPGKDVLVGGDGADTFVFGTATVGSTAVDTIRDFSHAEGDLIDLREIDADMGKTGDQAFHLIGSRAFSGAAGELRYDKGLVHGDVNGDGIADFSIEVASLTKLVAADFLL</sequence>
<name>A0A840SNE9_9RHOB</name>
<dbReference type="Gene3D" id="2.150.10.10">
    <property type="entry name" value="Serralysin-like metalloprotease, C-terminal"/>
    <property type="match status" value="1"/>
</dbReference>
<dbReference type="PRINTS" id="PR00313">
    <property type="entry name" value="CABNDNGRPT"/>
</dbReference>
<dbReference type="Gene3D" id="2.160.20.10">
    <property type="entry name" value="Single-stranded right-handed beta-helix, Pectin lyase-like"/>
    <property type="match status" value="1"/>
</dbReference>
<dbReference type="AlphaFoldDB" id="A0A840SNE9"/>
<dbReference type="InterPro" id="IPR012334">
    <property type="entry name" value="Pectin_lyas_fold"/>
</dbReference>
<reference evidence="6 7" key="1">
    <citation type="submission" date="2020-08" db="EMBL/GenBank/DDBJ databases">
        <title>Genomic Encyclopedia of Type Strains, Phase IV (KMG-IV): sequencing the most valuable type-strain genomes for metagenomic binning, comparative biology and taxonomic classification.</title>
        <authorList>
            <person name="Goeker M."/>
        </authorList>
    </citation>
    <scope>NUCLEOTIDE SEQUENCE [LARGE SCALE GENOMIC DNA]</scope>
    <source>
        <strain evidence="6 7">DSM 101730</strain>
    </source>
</reference>
<feature type="compositionally biased region" description="Low complexity" evidence="3">
    <location>
        <begin position="655"/>
        <end position="673"/>
    </location>
</feature>
<comment type="caution">
    <text evidence="6">The sequence shown here is derived from an EMBL/GenBank/DDBJ whole genome shotgun (WGS) entry which is preliminary data.</text>
</comment>
<dbReference type="InterPro" id="IPR006626">
    <property type="entry name" value="PbH1"/>
</dbReference>
<evidence type="ECO:0000256" key="3">
    <source>
        <dbReference type="SAM" id="MobiDB-lite"/>
    </source>
</evidence>
<dbReference type="InterPro" id="IPR059226">
    <property type="entry name" value="Choice_anch_Q_dom"/>
</dbReference>
<dbReference type="SMART" id="SM00710">
    <property type="entry name" value="PbH1"/>
    <property type="match status" value="6"/>
</dbReference>
<dbReference type="PROSITE" id="PS00330">
    <property type="entry name" value="HEMOLYSIN_CALCIUM"/>
    <property type="match status" value="2"/>
</dbReference>
<dbReference type="InterPro" id="IPR018511">
    <property type="entry name" value="Hemolysin-typ_Ca-bd_CS"/>
</dbReference>
<dbReference type="Pfam" id="PF13313">
    <property type="entry name" value="DUF4082"/>
    <property type="match status" value="1"/>
</dbReference>
<dbReference type="InterPro" id="IPR025141">
    <property type="entry name" value="DUF4082"/>
</dbReference>
<dbReference type="InterPro" id="IPR050557">
    <property type="entry name" value="RTX_toxin/Mannuronan_C5-epim"/>
</dbReference>
<evidence type="ECO:0000259" key="4">
    <source>
        <dbReference type="Pfam" id="PF13313"/>
    </source>
</evidence>
<evidence type="ECO:0008006" key="8">
    <source>
        <dbReference type="Google" id="ProtNLM"/>
    </source>
</evidence>